<dbReference type="Gene3D" id="3.40.50.720">
    <property type="entry name" value="NAD(P)-binding Rossmann-like Domain"/>
    <property type="match status" value="1"/>
</dbReference>
<protein>
    <recommendedName>
        <fullName evidence="3">NmrA-like domain-containing protein</fullName>
    </recommendedName>
</protein>
<dbReference type="InterPro" id="IPR008030">
    <property type="entry name" value="NmrA-like"/>
</dbReference>
<keyword evidence="2" id="KW-0521">NADP</keyword>
<comment type="caution">
    <text evidence="4">The sequence shown here is derived from an EMBL/GenBank/DDBJ whole genome shotgun (WGS) entry which is preliminary data.</text>
</comment>
<sequence length="272" mass="30433">MAVRDLPLKTIVIFGITDTQVGPSPSPDSPQAVESGKPINAVAFEHEIAQDWALIDAMAASLSSLERFVFSTLSSARDARKGAIDFNLHFDSKAEMLKHLKDEYPELWAKTSLLTLGCCAGNWKLYKDGAGRPEKTQDGSYKVYLPMNDGAPLPFVEPKADTGPFVQTLLELPPGFNLGEWCNTWGRVNGVECTFERQDRRIIEDAAGVIGREVADMYQFFEEYGYCGVDEHNVVYPWDLPVKVKYTTMEEYIWSQDWSSVLHPENEGVEAP</sequence>
<dbReference type="PANTHER" id="PTHR42748">
    <property type="entry name" value="NITROGEN METABOLITE REPRESSION PROTEIN NMRA FAMILY MEMBER"/>
    <property type="match status" value="1"/>
</dbReference>
<evidence type="ECO:0000313" key="5">
    <source>
        <dbReference type="Proteomes" id="UP000758155"/>
    </source>
</evidence>
<accession>A0A9P4WJD7</accession>
<dbReference type="EMBL" id="SWKV01000073">
    <property type="protein sequence ID" value="KAF3033975.1"/>
    <property type="molecule type" value="Genomic_DNA"/>
</dbReference>
<feature type="domain" description="NmrA-like" evidence="3">
    <location>
        <begin position="43"/>
        <end position="253"/>
    </location>
</feature>
<evidence type="ECO:0000256" key="2">
    <source>
        <dbReference type="ARBA" id="ARBA00022857"/>
    </source>
</evidence>
<dbReference type="InterPro" id="IPR036291">
    <property type="entry name" value="NAD(P)-bd_dom_sf"/>
</dbReference>
<gene>
    <name evidence="4" type="ORF">E8E12_004538</name>
</gene>
<dbReference type="PANTHER" id="PTHR42748:SF26">
    <property type="entry name" value="NMRA-LIKE DOMAIN-CONTAINING PROTEIN"/>
    <property type="match status" value="1"/>
</dbReference>
<dbReference type="OrthoDB" id="3358371at2759"/>
<dbReference type="AlphaFoldDB" id="A0A9P4WJD7"/>
<reference evidence="4" key="1">
    <citation type="submission" date="2019-04" db="EMBL/GenBank/DDBJ databases">
        <title>Sequencing of skin fungus with MAO and IRED activity.</title>
        <authorList>
            <person name="Marsaioli A.J."/>
            <person name="Bonatto J.M.C."/>
            <person name="Reis Junior O."/>
        </authorList>
    </citation>
    <scope>NUCLEOTIDE SEQUENCE</scope>
    <source>
        <strain evidence="4">28M1</strain>
    </source>
</reference>
<dbReference type="Pfam" id="PF05368">
    <property type="entry name" value="NmrA"/>
    <property type="match status" value="1"/>
</dbReference>
<dbReference type="SUPFAM" id="SSF51735">
    <property type="entry name" value="NAD(P)-binding Rossmann-fold domains"/>
    <property type="match status" value="1"/>
</dbReference>
<comment type="similarity">
    <text evidence="1">Belongs to the NmrA-type oxidoreductase family.</text>
</comment>
<organism evidence="4 5">
    <name type="scientific">Didymella heteroderae</name>
    <dbReference type="NCBI Taxonomy" id="1769908"/>
    <lineage>
        <taxon>Eukaryota</taxon>
        <taxon>Fungi</taxon>
        <taxon>Dikarya</taxon>
        <taxon>Ascomycota</taxon>
        <taxon>Pezizomycotina</taxon>
        <taxon>Dothideomycetes</taxon>
        <taxon>Pleosporomycetidae</taxon>
        <taxon>Pleosporales</taxon>
        <taxon>Pleosporineae</taxon>
        <taxon>Didymellaceae</taxon>
        <taxon>Didymella</taxon>
    </lineage>
</organism>
<evidence type="ECO:0000256" key="1">
    <source>
        <dbReference type="ARBA" id="ARBA00006328"/>
    </source>
</evidence>
<evidence type="ECO:0000313" key="4">
    <source>
        <dbReference type="EMBL" id="KAF3033975.1"/>
    </source>
</evidence>
<name>A0A9P4WJD7_9PLEO</name>
<dbReference type="InterPro" id="IPR051164">
    <property type="entry name" value="NmrA-like_oxidored"/>
</dbReference>
<dbReference type="Proteomes" id="UP000758155">
    <property type="component" value="Unassembled WGS sequence"/>
</dbReference>
<dbReference type="GO" id="GO:0005634">
    <property type="term" value="C:nucleus"/>
    <property type="evidence" value="ECO:0007669"/>
    <property type="project" value="TreeGrafter"/>
</dbReference>
<proteinExistence type="inferred from homology"/>
<evidence type="ECO:0000259" key="3">
    <source>
        <dbReference type="Pfam" id="PF05368"/>
    </source>
</evidence>
<keyword evidence="5" id="KW-1185">Reference proteome</keyword>